<feature type="region of interest" description="Disordered" evidence="1">
    <location>
        <begin position="1"/>
        <end position="48"/>
    </location>
</feature>
<protein>
    <submittedName>
        <fullName evidence="2">Uncharacterized protein</fullName>
    </submittedName>
</protein>
<feature type="compositionally biased region" description="Basic and acidic residues" evidence="1">
    <location>
        <begin position="1"/>
        <end position="10"/>
    </location>
</feature>
<dbReference type="Proteomes" id="UP000784919">
    <property type="component" value="Unassembled WGS sequence"/>
</dbReference>
<evidence type="ECO:0000313" key="3">
    <source>
        <dbReference type="Proteomes" id="UP000784919"/>
    </source>
</evidence>
<organism evidence="2 3">
    <name type="scientific">Claviceps arundinis</name>
    <dbReference type="NCBI Taxonomy" id="1623583"/>
    <lineage>
        <taxon>Eukaryota</taxon>
        <taxon>Fungi</taxon>
        <taxon>Dikarya</taxon>
        <taxon>Ascomycota</taxon>
        <taxon>Pezizomycotina</taxon>
        <taxon>Sordariomycetes</taxon>
        <taxon>Hypocreomycetidae</taxon>
        <taxon>Hypocreales</taxon>
        <taxon>Clavicipitaceae</taxon>
        <taxon>Claviceps</taxon>
    </lineage>
</organism>
<dbReference type="EMBL" id="SRPS01000166">
    <property type="protein sequence ID" value="KAG5964649.1"/>
    <property type="molecule type" value="Genomic_DNA"/>
</dbReference>
<feature type="compositionally biased region" description="Polar residues" evidence="1">
    <location>
        <begin position="757"/>
        <end position="773"/>
    </location>
</feature>
<feature type="compositionally biased region" description="Polar residues" evidence="1">
    <location>
        <begin position="671"/>
        <end position="697"/>
    </location>
</feature>
<dbReference type="OrthoDB" id="5152434at2759"/>
<feature type="region of interest" description="Disordered" evidence="1">
    <location>
        <begin position="666"/>
        <end position="706"/>
    </location>
</feature>
<evidence type="ECO:0000313" key="2">
    <source>
        <dbReference type="EMBL" id="KAG5964649.1"/>
    </source>
</evidence>
<feature type="region of interest" description="Disordered" evidence="1">
    <location>
        <begin position="625"/>
        <end position="654"/>
    </location>
</feature>
<gene>
    <name evidence="2" type="ORF">E4U56_002129</name>
</gene>
<accession>A0A9P7MPK2</accession>
<sequence length="789" mass="89666">MRTANDLHRSESRKRRRESVSDGEEDSDSARQKRHSVQSTAKRPAMEMKDAKSIITARMPIKLLSTTWTLGSNRLLDRRHVQKLRKAFVELGGPNRDLEEHHLKVLCTGAEVERMLKELGLQDGEKQAESIMPNFTMWPDVNGPAPLELLAGQHRIRALEEWVKVSKLGEEELWWPCKFYDRDSISLEQNMKLRVNKRDVAQPDSHGDIWLHILTLVSHKPELFQGKASEIVDDMTNTLGLGRDNGVPMPRLVMIWRNEVWRAMATAWCRTALGRATFKITTWCPMITCRIDDFWFSIFRQVLDTLADLPGDAASYFNAEDWRKMSKFLGHSRSEIETREFFYPGMGSKNVDPSSRRRRDFLVGLDDENFFQVYRHVDQRKQISFPDVHLILGLSEHDSKMLRGVMDHVVDWISSDRSKRLNKRNNKKPGLRVDMIAALQHLDEEKLHLAKDRVSTSIKFDPSQSVAEAASIFIQQEVLEFVCRHLETFRSSPVKNQLTQRLDIDKAGLYRTRFRQAEWAGVLDIVRWYMGPDFRPEWPRLEESQAEDVSHLVDMAIQHWRDTLEGDEMRCSKVSSASFRDNMASWLAEQFGAVEESNLSGPTAGETNADAESLASASIFTTRSYSTDDRRQVSASTDASGEEERLPSFVDAPDPDLVFDEAMAKEEEKTTLSIPSTVGDESTQQEAPNKVRQQSSCLGPDLPPSGQLAMTTTISRTTMKNRLSCEIQAPEVWRSGLMTGHTKPTAAHRPSAANLLSTSCGLTSSRPNASASGNRKRGRKSGTLCWFRA</sequence>
<reference evidence="2" key="1">
    <citation type="journal article" date="2020" name="bioRxiv">
        <title>Whole genome comparisons of ergot fungi reveals the divergence and evolution of species within the genus Claviceps are the result of varying mechanisms driving genome evolution and host range expansion.</title>
        <authorList>
            <person name="Wyka S.A."/>
            <person name="Mondo S.J."/>
            <person name="Liu M."/>
            <person name="Dettman J."/>
            <person name="Nalam V."/>
            <person name="Broders K.D."/>
        </authorList>
    </citation>
    <scope>NUCLEOTIDE SEQUENCE</scope>
    <source>
        <strain evidence="2">CCC 1102</strain>
    </source>
</reference>
<evidence type="ECO:0000256" key="1">
    <source>
        <dbReference type="SAM" id="MobiDB-lite"/>
    </source>
</evidence>
<dbReference type="AlphaFoldDB" id="A0A9P7MPK2"/>
<proteinExistence type="predicted"/>
<comment type="caution">
    <text evidence="2">The sequence shown here is derived from an EMBL/GenBank/DDBJ whole genome shotgun (WGS) entry which is preliminary data.</text>
</comment>
<feature type="region of interest" description="Disordered" evidence="1">
    <location>
        <begin position="757"/>
        <end position="782"/>
    </location>
</feature>
<name>A0A9P7MPK2_9HYPO</name>